<proteinExistence type="predicted"/>
<dbReference type="Proteomes" id="UP000474565">
    <property type="component" value="Unassembled WGS sequence"/>
</dbReference>
<organism evidence="1 2">
    <name type="scientific">Duganella lactea</name>
    <dbReference type="NCBI Taxonomy" id="2692173"/>
    <lineage>
        <taxon>Bacteria</taxon>
        <taxon>Pseudomonadati</taxon>
        <taxon>Pseudomonadota</taxon>
        <taxon>Betaproteobacteria</taxon>
        <taxon>Burkholderiales</taxon>
        <taxon>Oxalobacteraceae</taxon>
        <taxon>Telluria group</taxon>
        <taxon>Duganella</taxon>
    </lineage>
</organism>
<reference evidence="1 2" key="1">
    <citation type="submission" date="2019-12" db="EMBL/GenBank/DDBJ databases">
        <title>Novel species isolated from a subtropical stream in China.</title>
        <authorList>
            <person name="Lu H."/>
        </authorList>
    </citation>
    <scope>NUCLEOTIDE SEQUENCE [LARGE SCALE GENOMIC DNA]</scope>
    <source>
        <strain evidence="1 2">FT50W</strain>
    </source>
</reference>
<evidence type="ECO:0000313" key="2">
    <source>
        <dbReference type="Proteomes" id="UP000474565"/>
    </source>
</evidence>
<name>A0A6L8MK83_9BURK</name>
<protein>
    <submittedName>
        <fullName evidence="1">Uncharacterized protein</fullName>
    </submittedName>
</protein>
<comment type="caution">
    <text evidence="1">The sequence shown here is derived from an EMBL/GenBank/DDBJ whole genome shotgun (WGS) entry which is preliminary data.</text>
</comment>
<sequence length="58" mass="6798">MDFPLLRHRGQRLLALLLELQRRPQVLPPHLLLALALLHQLLGPKRLPRLALAQRQER</sequence>
<accession>A0A6L8MK83</accession>
<evidence type="ECO:0000313" key="1">
    <source>
        <dbReference type="EMBL" id="MYM83029.1"/>
    </source>
</evidence>
<gene>
    <name evidence="1" type="ORF">GTP44_13820</name>
</gene>
<dbReference type="EMBL" id="WWCP01000015">
    <property type="protein sequence ID" value="MYM83029.1"/>
    <property type="molecule type" value="Genomic_DNA"/>
</dbReference>
<dbReference type="AlphaFoldDB" id="A0A6L8MK83"/>